<evidence type="ECO:0000313" key="6">
    <source>
        <dbReference type="Proteomes" id="UP000305067"/>
    </source>
</evidence>
<dbReference type="STRING" id="1884261.A0A5C3R7T6"/>
<dbReference type="Gene3D" id="1.10.30.10">
    <property type="entry name" value="High mobility group box domain"/>
    <property type="match status" value="1"/>
</dbReference>
<evidence type="ECO:0000256" key="1">
    <source>
        <dbReference type="ARBA" id="ARBA00023125"/>
    </source>
</evidence>
<feature type="DNA-binding region" description="HMG box" evidence="3">
    <location>
        <begin position="1"/>
        <end position="69"/>
    </location>
</feature>
<feature type="non-terminal residue" evidence="5">
    <location>
        <position position="1"/>
    </location>
</feature>
<proteinExistence type="predicted"/>
<evidence type="ECO:0000313" key="5">
    <source>
        <dbReference type="EMBL" id="TFL07454.1"/>
    </source>
</evidence>
<keyword evidence="2" id="KW-0804">Transcription</keyword>
<dbReference type="PANTHER" id="PTHR10270">
    <property type="entry name" value="SOX TRANSCRIPTION FACTOR"/>
    <property type="match status" value="1"/>
</dbReference>
<dbReference type="CDD" id="cd01389">
    <property type="entry name" value="HMG-box_ROX1-like"/>
    <property type="match status" value="1"/>
</dbReference>
<sequence length="72" mass="8691">VTRPPNAFLLYRSNFWATERDSLCERNHRNISRMAAAKWKLLSKAEKEPWKRQAEYQKTVHAELHPGYRYFP</sequence>
<feature type="domain" description="HMG box" evidence="4">
    <location>
        <begin position="1"/>
        <end position="69"/>
    </location>
</feature>
<dbReference type="SUPFAM" id="SSF47095">
    <property type="entry name" value="HMG-box"/>
    <property type="match status" value="1"/>
</dbReference>
<organism evidence="5 6">
    <name type="scientific">Pterulicium gracile</name>
    <dbReference type="NCBI Taxonomy" id="1884261"/>
    <lineage>
        <taxon>Eukaryota</taxon>
        <taxon>Fungi</taxon>
        <taxon>Dikarya</taxon>
        <taxon>Basidiomycota</taxon>
        <taxon>Agaricomycotina</taxon>
        <taxon>Agaricomycetes</taxon>
        <taxon>Agaricomycetidae</taxon>
        <taxon>Agaricales</taxon>
        <taxon>Pleurotineae</taxon>
        <taxon>Pterulaceae</taxon>
        <taxon>Pterulicium</taxon>
    </lineage>
</organism>
<evidence type="ECO:0000256" key="2">
    <source>
        <dbReference type="ARBA" id="ARBA00023163"/>
    </source>
</evidence>
<keyword evidence="1 3" id="KW-0238">DNA-binding</keyword>
<accession>A0A5C3R7T6</accession>
<dbReference type="Pfam" id="PF00505">
    <property type="entry name" value="HMG_box"/>
    <property type="match status" value="1"/>
</dbReference>
<dbReference type="EMBL" id="ML178814">
    <property type="protein sequence ID" value="TFL07454.1"/>
    <property type="molecule type" value="Genomic_DNA"/>
</dbReference>
<keyword evidence="3" id="KW-0539">Nucleus</keyword>
<dbReference type="GO" id="GO:0005634">
    <property type="term" value="C:nucleus"/>
    <property type="evidence" value="ECO:0007669"/>
    <property type="project" value="UniProtKB-UniRule"/>
</dbReference>
<gene>
    <name evidence="5" type="ORF">BDV98DRAFT_475417</name>
</gene>
<keyword evidence="6" id="KW-1185">Reference proteome</keyword>
<evidence type="ECO:0000259" key="4">
    <source>
        <dbReference type="PROSITE" id="PS50118"/>
    </source>
</evidence>
<name>A0A5C3R7T6_9AGAR</name>
<dbReference type="InterPro" id="IPR009071">
    <property type="entry name" value="HMG_box_dom"/>
</dbReference>
<dbReference type="PANTHER" id="PTHR10270:SF161">
    <property type="entry name" value="SEX-DETERMINING REGION Y PROTEIN"/>
    <property type="match status" value="1"/>
</dbReference>
<dbReference type="AlphaFoldDB" id="A0A5C3R7T6"/>
<dbReference type="GO" id="GO:0030154">
    <property type="term" value="P:cell differentiation"/>
    <property type="evidence" value="ECO:0007669"/>
    <property type="project" value="TreeGrafter"/>
</dbReference>
<feature type="non-terminal residue" evidence="5">
    <location>
        <position position="72"/>
    </location>
</feature>
<dbReference type="GO" id="GO:0000978">
    <property type="term" value="F:RNA polymerase II cis-regulatory region sequence-specific DNA binding"/>
    <property type="evidence" value="ECO:0007669"/>
    <property type="project" value="TreeGrafter"/>
</dbReference>
<dbReference type="InterPro" id="IPR050140">
    <property type="entry name" value="SRY-related_HMG-box_TF-like"/>
</dbReference>
<evidence type="ECO:0000256" key="3">
    <source>
        <dbReference type="PROSITE-ProRule" id="PRU00267"/>
    </source>
</evidence>
<dbReference type="GO" id="GO:0001228">
    <property type="term" value="F:DNA-binding transcription activator activity, RNA polymerase II-specific"/>
    <property type="evidence" value="ECO:0007669"/>
    <property type="project" value="TreeGrafter"/>
</dbReference>
<reference evidence="5 6" key="1">
    <citation type="journal article" date="2019" name="Nat. Ecol. Evol.">
        <title>Megaphylogeny resolves global patterns of mushroom evolution.</title>
        <authorList>
            <person name="Varga T."/>
            <person name="Krizsan K."/>
            <person name="Foldi C."/>
            <person name="Dima B."/>
            <person name="Sanchez-Garcia M."/>
            <person name="Sanchez-Ramirez S."/>
            <person name="Szollosi G.J."/>
            <person name="Szarkandi J.G."/>
            <person name="Papp V."/>
            <person name="Albert L."/>
            <person name="Andreopoulos W."/>
            <person name="Angelini C."/>
            <person name="Antonin V."/>
            <person name="Barry K.W."/>
            <person name="Bougher N.L."/>
            <person name="Buchanan P."/>
            <person name="Buyck B."/>
            <person name="Bense V."/>
            <person name="Catcheside P."/>
            <person name="Chovatia M."/>
            <person name="Cooper J."/>
            <person name="Damon W."/>
            <person name="Desjardin D."/>
            <person name="Finy P."/>
            <person name="Geml J."/>
            <person name="Haridas S."/>
            <person name="Hughes K."/>
            <person name="Justo A."/>
            <person name="Karasinski D."/>
            <person name="Kautmanova I."/>
            <person name="Kiss B."/>
            <person name="Kocsube S."/>
            <person name="Kotiranta H."/>
            <person name="LaButti K.M."/>
            <person name="Lechner B.E."/>
            <person name="Liimatainen K."/>
            <person name="Lipzen A."/>
            <person name="Lukacs Z."/>
            <person name="Mihaltcheva S."/>
            <person name="Morgado L.N."/>
            <person name="Niskanen T."/>
            <person name="Noordeloos M.E."/>
            <person name="Ohm R.A."/>
            <person name="Ortiz-Santana B."/>
            <person name="Ovrebo C."/>
            <person name="Racz N."/>
            <person name="Riley R."/>
            <person name="Savchenko A."/>
            <person name="Shiryaev A."/>
            <person name="Soop K."/>
            <person name="Spirin V."/>
            <person name="Szebenyi C."/>
            <person name="Tomsovsky M."/>
            <person name="Tulloss R.E."/>
            <person name="Uehling J."/>
            <person name="Grigoriev I.V."/>
            <person name="Vagvolgyi C."/>
            <person name="Papp T."/>
            <person name="Martin F.M."/>
            <person name="Miettinen O."/>
            <person name="Hibbett D.S."/>
            <person name="Nagy L.G."/>
        </authorList>
    </citation>
    <scope>NUCLEOTIDE SEQUENCE [LARGE SCALE GENOMIC DNA]</scope>
    <source>
        <strain evidence="5 6">CBS 309.79</strain>
    </source>
</reference>
<dbReference type="SMART" id="SM00398">
    <property type="entry name" value="HMG"/>
    <property type="match status" value="1"/>
</dbReference>
<protein>
    <submittedName>
        <fullName evidence="5">High mobility group box domain-containing protein</fullName>
    </submittedName>
</protein>
<dbReference type="Proteomes" id="UP000305067">
    <property type="component" value="Unassembled WGS sequence"/>
</dbReference>
<dbReference type="OrthoDB" id="6247875at2759"/>
<dbReference type="InterPro" id="IPR036910">
    <property type="entry name" value="HMG_box_dom_sf"/>
</dbReference>
<dbReference type="PROSITE" id="PS50118">
    <property type="entry name" value="HMG_BOX_2"/>
    <property type="match status" value="1"/>
</dbReference>